<evidence type="ECO:0000256" key="1">
    <source>
        <dbReference type="SAM" id="MobiDB-lite"/>
    </source>
</evidence>
<sequence length="212" mass="24266">MASRGRPAKSLPSSHHGSRSRSSSKSTSRSPSRRAHHHKPQHEHHQDHQHHGLFKTSASLIAGIGLATVLAHKVWPKGVAHGDEDDWESSPRSKHHQHHHHHSSDHHRRHSSDVERIVDHARSSHGRGDVLYVEEVGPFRRSDDWRKSLGPRSFERLERTSDERILREARSPRDERVRPAVLPYPETPYPDAKFYGPSRRRAPAPEPIPVSR</sequence>
<evidence type="ECO:0000313" key="2">
    <source>
        <dbReference type="EMBL" id="KAK7420308.1"/>
    </source>
</evidence>
<reference evidence="2 3" key="1">
    <citation type="journal article" date="2025" name="Microbiol. Resour. Announc.">
        <title>Draft genome sequences for Neonectria magnoliae and Neonectria punicea, canker pathogens of Liriodendron tulipifera and Acer saccharum in West Virginia.</title>
        <authorList>
            <person name="Petronek H.M."/>
            <person name="Kasson M.T."/>
            <person name="Metheny A.M."/>
            <person name="Stauder C.M."/>
            <person name="Lovett B."/>
            <person name="Lynch S.C."/>
            <person name="Garnas J.R."/>
            <person name="Kasson L.R."/>
            <person name="Stajich J.E."/>
        </authorList>
    </citation>
    <scope>NUCLEOTIDE SEQUENCE [LARGE SCALE GENOMIC DNA]</scope>
    <source>
        <strain evidence="2 3">NRRL 64651</strain>
    </source>
</reference>
<feature type="region of interest" description="Disordered" evidence="1">
    <location>
        <begin position="80"/>
        <end position="114"/>
    </location>
</feature>
<name>A0ABR1HGJ5_9HYPO</name>
<protein>
    <submittedName>
        <fullName evidence="2">Uncharacterized protein</fullName>
    </submittedName>
</protein>
<feature type="region of interest" description="Disordered" evidence="1">
    <location>
        <begin position="1"/>
        <end position="51"/>
    </location>
</feature>
<keyword evidence="3" id="KW-1185">Reference proteome</keyword>
<feature type="compositionally biased region" description="Basic residues" evidence="1">
    <location>
        <begin position="31"/>
        <end position="42"/>
    </location>
</feature>
<gene>
    <name evidence="2" type="ORF">QQZ08_010441</name>
</gene>
<comment type="caution">
    <text evidence="2">The sequence shown here is derived from an EMBL/GenBank/DDBJ whole genome shotgun (WGS) entry which is preliminary data.</text>
</comment>
<dbReference type="Proteomes" id="UP001498421">
    <property type="component" value="Unassembled WGS sequence"/>
</dbReference>
<feature type="compositionally biased region" description="Low complexity" evidence="1">
    <location>
        <begin position="9"/>
        <end position="30"/>
    </location>
</feature>
<feature type="compositionally biased region" description="Basic and acidic residues" evidence="1">
    <location>
        <begin position="159"/>
        <end position="178"/>
    </location>
</feature>
<accession>A0ABR1HGJ5</accession>
<feature type="region of interest" description="Disordered" evidence="1">
    <location>
        <begin position="159"/>
        <end position="212"/>
    </location>
</feature>
<proteinExistence type="predicted"/>
<feature type="compositionally biased region" description="Basic residues" evidence="1">
    <location>
        <begin position="92"/>
        <end position="110"/>
    </location>
</feature>
<organism evidence="2 3">
    <name type="scientific">Neonectria magnoliae</name>
    <dbReference type="NCBI Taxonomy" id="2732573"/>
    <lineage>
        <taxon>Eukaryota</taxon>
        <taxon>Fungi</taxon>
        <taxon>Dikarya</taxon>
        <taxon>Ascomycota</taxon>
        <taxon>Pezizomycotina</taxon>
        <taxon>Sordariomycetes</taxon>
        <taxon>Hypocreomycetidae</taxon>
        <taxon>Hypocreales</taxon>
        <taxon>Nectriaceae</taxon>
        <taxon>Neonectria</taxon>
    </lineage>
</organism>
<dbReference type="EMBL" id="JAZAVK010000136">
    <property type="protein sequence ID" value="KAK7420308.1"/>
    <property type="molecule type" value="Genomic_DNA"/>
</dbReference>
<evidence type="ECO:0000313" key="3">
    <source>
        <dbReference type="Proteomes" id="UP001498421"/>
    </source>
</evidence>